<accession>A0A0D8B6A4</accession>
<dbReference type="PATRIC" id="fig|1502723.3.peg.6722"/>
<protein>
    <submittedName>
        <fullName evidence="1">Uncharacterized protein</fullName>
    </submittedName>
</protein>
<dbReference type="EMBL" id="JYFN01000084">
    <property type="protein sequence ID" value="KJE19808.1"/>
    <property type="molecule type" value="Genomic_DNA"/>
</dbReference>
<gene>
    <name evidence="1" type="ORF">FF36_05929</name>
</gene>
<organism evidence="1 2">
    <name type="scientific">Frankia torreyi</name>
    <dbReference type="NCBI Taxonomy" id="1856"/>
    <lineage>
        <taxon>Bacteria</taxon>
        <taxon>Bacillati</taxon>
        <taxon>Actinomycetota</taxon>
        <taxon>Actinomycetes</taxon>
        <taxon>Frankiales</taxon>
        <taxon>Frankiaceae</taxon>
        <taxon>Frankia</taxon>
    </lineage>
</organism>
<dbReference type="Proteomes" id="UP000032545">
    <property type="component" value="Unassembled WGS sequence"/>
</dbReference>
<dbReference type="RefSeq" id="WP_044888351.1">
    <property type="nucleotide sequence ID" value="NZ_JYFN01000084.1"/>
</dbReference>
<dbReference type="OrthoDB" id="3959275at2"/>
<evidence type="ECO:0000313" key="1">
    <source>
        <dbReference type="EMBL" id="KJE19808.1"/>
    </source>
</evidence>
<reference evidence="2" key="1">
    <citation type="submission" date="2015-02" db="EMBL/GenBank/DDBJ databases">
        <title>Draft Genome of Frankia sp. CpI1-S.</title>
        <authorList>
            <person name="Oshone R.T."/>
            <person name="Ngom M."/>
            <person name="Ghodhbane-Gtari F."/>
            <person name="Gtari M."/>
            <person name="Morris K."/>
            <person name="Thomas K."/>
            <person name="Sen A."/>
            <person name="Tisa L.S."/>
        </authorList>
    </citation>
    <scope>NUCLEOTIDE SEQUENCE [LARGE SCALE GENOMIC DNA]</scope>
    <source>
        <strain evidence="2">CpI1-S</strain>
    </source>
</reference>
<proteinExistence type="predicted"/>
<name>A0A0D8B6A4_9ACTN</name>
<evidence type="ECO:0000313" key="2">
    <source>
        <dbReference type="Proteomes" id="UP000032545"/>
    </source>
</evidence>
<dbReference type="AlphaFoldDB" id="A0A0D8B6A4"/>
<sequence length="579" mass="61510">MIEPASTTGPDRLPTAVGLVGDVGMIRRLKALALTQPLHDLDVRKAHLDGADFSVYAMAELGLHAIDQVTVAMDFDRGADHDQVRRRLVPLAAAQAPARPAAEHDRVASWVLHNLINVGNVNRGFEAGYGTLHADGRYERRRFDFKLLVEFADPHGEIYLRATDEAVTVLVGALDTDITSAQVAAEVALDTLIRRGRLADARSAAEAARYRTVQYAEQLRRHLDATRRNVLAVDWLHAMPALVDEALQHVEQRYRYENAILTHIRRYRDSADDADHKRQAADLVAIVGDCIRRHTQLQARLLEAGAVFRAEQDRQQFAVTPARGGVDLHAQLLVPTLALAAGDAQRPAAAFFPGAVGVRTPRAPRVLDLVDLLLRPPVERDTLGAEVVEAELVPLAEPARFDDETWAHALGLLELDPAAPRRLSALLADARRGGDRDIVDLVALLALHAVNPRVDASRQAGETTLTVAVDDGTPLHDPEFGGADLLVGRARIVAAPSTETASTGTASTGTASTGTASAETASAAAIAGTAGTAAAVADGAVARGPQGEAESSDPAGITSVLTELQAAGGAAAPAGRRSR</sequence>
<keyword evidence="2" id="KW-1185">Reference proteome</keyword>
<reference evidence="1 2" key="2">
    <citation type="journal article" date="2016" name="Genome Announc.">
        <title>Permanent Draft Genome Sequences for Two Variants of Frankia sp. Strain CpI1, the First Frankia Strain Isolated from Root Nodules of Comptonia peregrina.</title>
        <authorList>
            <person name="Oshone R."/>
            <person name="Hurst S.G.IV."/>
            <person name="Abebe-Akele F."/>
            <person name="Simpson S."/>
            <person name="Morris K."/>
            <person name="Thomas W.K."/>
            <person name="Tisa L.S."/>
        </authorList>
    </citation>
    <scope>NUCLEOTIDE SEQUENCE [LARGE SCALE GENOMIC DNA]</scope>
    <source>
        <strain evidence="2">CpI1-S</strain>
    </source>
</reference>
<comment type="caution">
    <text evidence="1">The sequence shown here is derived from an EMBL/GenBank/DDBJ whole genome shotgun (WGS) entry which is preliminary data.</text>
</comment>